<reference evidence="2" key="1">
    <citation type="submission" date="2014-11" db="EMBL/GenBank/DDBJ databases">
        <authorList>
            <person name="Amaro Gonzalez C."/>
        </authorList>
    </citation>
    <scope>NUCLEOTIDE SEQUENCE</scope>
</reference>
<accession>A0A0E9T7Y6</accession>
<proteinExistence type="predicted"/>
<feature type="region of interest" description="Disordered" evidence="1">
    <location>
        <begin position="1"/>
        <end position="21"/>
    </location>
</feature>
<organism evidence="2">
    <name type="scientific">Anguilla anguilla</name>
    <name type="common">European freshwater eel</name>
    <name type="synonym">Muraena anguilla</name>
    <dbReference type="NCBI Taxonomy" id="7936"/>
    <lineage>
        <taxon>Eukaryota</taxon>
        <taxon>Metazoa</taxon>
        <taxon>Chordata</taxon>
        <taxon>Craniata</taxon>
        <taxon>Vertebrata</taxon>
        <taxon>Euteleostomi</taxon>
        <taxon>Actinopterygii</taxon>
        <taxon>Neopterygii</taxon>
        <taxon>Teleostei</taxon>
        <taxon>Anguilliformes</taxon>
        <taxon>Anguillidae</taxon>
        <taxon>Anguilla</taxon>
    </lineage>
</organism>
<protein>
    <submittedName>
        <fullName evidence="2">Uncharacterized protein</fullName>
    </submittedName>
</protein>
<dbReference type="AlphaFoldDB" id="A0A0E9T7Y6"/>
<sequence length="21" mass="2366">MERRGTVCKEASPQTVYEPLA</sequence>
<reference evidence="2" key="2">
    <citation type="journal article" date="2015" name="Fish Shellfish Immunol.">
        <title>Early steps in the European eel (Anguilla anguilla)-Vibrio vulnificus interaction in the gills: Role of the RtxA13 toxin.</title>
        <authorList>
            <person name="Callol A."/>
            <person name="Pajuelo D."/>
            <person name="Ebbesson L."/>
            <person name="Teles M."/>
            <person name="MacKenzie S."/>
            <person name="Amaro C."/>
        </authorList>
    </citation>
    <scope>NUCLEOTIDE SEQUENCE</scope>
</reference>
<evidence type="ECO:0000313" key="2">
    <source>
        <dbReference type="EMBL" id="JAH48985.1"/>
    </source>
</evidence>
<name>A0A0E9T7Y6_ANGAN</name>
<evidence type="ECO:0000256" key="1">
    <source>
        <dbReference type="SAM" id="MobiDB-lite"/>
    </source>
</evidence>
<dbReference type="EMBL" id="GBXM01059592">
    <property type="protein sequence ID" value="JAH48985.1"/>
    <property type="molecule type" value="Transcribed_RNA"/>
</dbReference>